<dbReference type="GeneID" id="115751351"/>
<accession>A0A8B8QEX1</accession>
<evidence type="ECO:0000256" key="2">
    <source>
        <dbReference type="ARBA" id="ARBA00006312"/>
    </source>
</evidence>
<feature type="region of interest" description="Disordered" evidence="5">
    <location>
        <begin position="1"/>
        <end position="29"/>
    </location>
</feature>
<dbReference type="InterPro" id="IPR006948">
    <property type="entry name" value="Alliinase_C"/>
</dbReference>
<evidence type="ECO:0000313" key="8">
    <source>
        <dbReference type="RefSeq" id="XP_030545098.2"/>
    </source>
</evidence>
<dbReference type="SUPFAM" id="SSF53383">
    <property type="entry name" value="PLP-dependent transferases"/>
    <property type="match status" value="1"/>
</dbReference>
<sequence>MCGTENKTPASGLPAVSGETWPTTPSPDAVLNLDVGDPTMYEAYWKGAGDRCSLVISGSELMSYISNPGSTCWFLEPELDKSIRRIHDLVGNAVAEDGRHIVVGTGSTQLLQAALYALCPPGLPKPTSVVCAAPYYSCYQEVTELLQSNLYKWEGDAHNFDKDGPFVEIVTSPNNPDGLVREAVVNCPNGKLVHDLAYYWPHYTPITRQADYDIMLFTFSKCSGHAGSRIGWAIVKDKEVAVKMTKFMEVTTIGVSKESQLRAAKILGTICDDCQAFNANTKSESFFDHAKRLMTERWDKLHEVIKRSEIFSLAKFPRDYCLFSAEFFETHPAFAWLKCNNKVKDSEGLLRGHKILTRSGNRFGADRTYVRVSMLSGEEVFNLFLERLSTIKIGIGNGNDTSHIN</sequence>
<comment type="similarity">
    <text evidence="2">Belongs to the alliinase family.</text>
</comment>
<dbReference type="Gene3D" id="2.10.25.30">
    <property type="entry name" value="EGF-like, alliinase"/>
    <property type="match status" value="1"/>
</dbReference>
<dbReference type="InterPro" id="IPR015421">
    <property type="entry name" value="PyrdxlP-dep_Trfase_major"/>
</dbReference>
<keyword evidence="7" id="KW-1185">Reference proteome</keyword>
<dbReference type="GO" id="GO:0006520">
    <property type="term" value="P:amino acid metabolic process"/>
    <property type="evidence" value="ECO:0007669"/>
    <property type="project" value="TreeGrafter"/>
</dbReference>
<dbReference type="GO" id="GO:0016846">
    <property type="term" value="F:carbon-sulfur lyase activity"/>
    <property type="evidence" value="ECO:0007669"/>
    <property type="project" value="InterPro"/>
</dbReference>
<dbReference type="Gene3D" id="3.90.1150.10">
    <property type="entry name" value="Aspartate Aminotransferase, domain 1"/>
    <property type="match status" value="1"/>
</dbReference>
<evidence type="ECO:0000313" key="7">
    <source>
        <dbReference type="Proteomes" id="UP000827889"/>
    </source>
</evidence>
<proteinExistence type="inferred from homology"/>
<comment type="cofactor">
    <cofactor evidence="1">
        <name>pyridoxal 5'-phosphate</name>
        <dbReference type="ChEBI" id="CHEBI:597326"/>
    </cofactor>
</comment>
<keyword evidence="3 8" id="KW-0032">Aminotransferase</keyword>
<keyword evidence="4" id="KW-0663">Pyridoxal phosphate</keyword>
<dbReference type="InterPro" id="IPR037029">
    <property type="entry name" value="Alliinase_N_sf"/>
</dbReference>
<keyword evidence="3 8" id="KW-0808">Transferase</keyword>
<organism evidence="7 8">
    <name type="scientific">Rhodamnia argentea</name>
    <dbReference type="NCBI Taxonomy" id="178133"/>
    <lineage>
        <taxon>Eukaryota</taxon>
        <taxon>Viridiplantae</taxon>
        <taxon>Streptophyta</taxon>
        <taxon>Embryophyta</taxon>
        <taxon>Tracheophyta</taxon>
        <taxon>Spermatophyta</taxon>
        <taxon>Magnoliopsida</taxon>
        <taxon>eudicotyledons</taxon>
        <taxon>Gunneridae</taxon>
        <taxon>Pentapetalae</taxon>
        <taxon>rosids</taxon>
        <taxon>malvids</taxon>
        <taxon>Myrtales</taxon>
        <taxon>Myrtaceae</taxon>
        <taxon>Myrtoideae</taxon>
        <taxon>Myrteae</taxon>
        <taxon>Australasian group</taxon>
        <taxon>Rhodamnia</taxon>
    </lineage>
</organism>
<dbReference type="Proteomes" id="UP000827889">
    <property type="component" value="Chromosome 1"/>
</dbReference>
<dbReference type="PANTHER" id="PTHR43795:SF15">
    <property type="entry name" value="TRYPTOPHAN AMINOTRANSFERASE-RELATED PROTEIN 1"/>
    <property type="match status" value="1"/>
</dbReference>
<reference evidence="7" key="1">
    <citation type="submission" date="2025-05" db="UniProtKB">
        <authorList>
            <consortium name="RefSeq"/>
        </authorList>
    </citation>
    <scope>NUCLEOTIDE SEQUENCE [LARGE SCALE GENOMIC DNA]</scope>
</reference>
<gene>
    <name evidence="8" type="primary">LOC115751351</name>
</gene>
<dbReference type="Pfam" id="PF04864">
    <property type="entry name" value="Alliinase_C"/>
    <property type="match status" value="1"/>
</dbReference>
<evidence type="ECO:0000256" key="3">
    <source>
        <dbReference type="ARBA" id="ARBA00022576"/>
    </source>
</evidence>
<dbReference type="CDD" id="cd00609">
    <property type="entry name" value="AAT_like"/>
    <property type="match status" value="1"/>
</dbReference>
<dbReference type="GO" id="GO:0008483">
    <property type="term" value="F:transaminase activity"/>
    <property type="evidence" value="ECO:0007669"/>
    <property type="project" value="UniProtKB-KW"/>
</dbReference>
<protein>
    <submittedName>
        <fullName evidence="8">L-tryptophan--pyruvate aminotransferase 1</fullName>
    </submittedName>
</protein>
<reference evidence="8" key="2">
    <citation type="submission" date="2025-08" db="UniProtKB">
        <authorList>
            <consortium name="RefSeq"/>
        </authorList>
    </citation>
    <scope>IDENTIFICATION</scope>
    <source>
        <tissue evidence="8">Leaf</tissue>
    </source>
</reference>
<dbReference type="InterPro" id="IPR015422">
    <property type="entry name" value="PyrdxlP-dep_Trfase_small"/>
</dbReference>
<evidence type="ECO:0000259" key="6">
    <source>
        <dbReference type="Pfam" id="PF04864"/>
    </source>
</evidence>
<name>A0A8B8QEX1_9MYRT</name>
<dbReference type="PANTHER" id="PTHR43795">
    <property type="entry name" value="BIFUNCTIONAL ASPARTATE AMINOTRANSFERASE AND GLUTAMATE/ASPARTATE-PREPHENATE AMINOTRANSFERASE-RELATED"/>
    <property type="match status" value="1"/>
</dbReference>
<evidence type="ECO:0000256" key="4">
    <source>
        <dbReference type="ARBA" id="ARBA00022898"/>
    </source>
</evidence>
<dbReference type="Gene3D" id="3.40.640.10">
    <property type="entry name" value="Type I PLP-dependent aspartate aminotransferase-like (Major domain)"/>
    <property type="match status" value="1"/>
</dbReference>
<dbReference type="AlphaFoldDB" id="A0A8B8QEX1"/>
<dbReference type="InterPro" id="IPR015424">
    <property type="entry name" value="PyrdxlP-dep_Trfase"/>
</dbReference>
<dbReference type="RefSeq" id="XP_030545098.2">
    <property type="nucleotide sequence ID" value="XM_030689238.2"/>
</dbReference>
<dbReference type="InterPro" id="IPR050478">
    <property type="entry name" value="Ethylene_sulfur-biosynth"/>
</dbReference>
<evidence type="ECO:0000256" key="1">
    <source>
        <dbReference type="ARBA" id="ARBA00001933"/>
    </source>
</evidence>
<feature type="domain" description="Alliinase C-terminal" evidence="6">
    <location>
        <begin position="32"/>
        <end position="391"/>
    </location>
</feature>
<evidence type="ECO:0000256" key="5">
    <source>
        <dbReference type="SAM" id="MobiDB-lite"/>
    </source>
</evidence>
<dbReference type="KEGG" id="rarg:115751351"/>